<dbReference type="NCBIfam" id="TIGR00576">
    <property type="entry name" value="dut"/>
    <property type="match status" value="1"/>
</dbReference>
<evidence type="ECO:0000256" key="4">
    <source>
        <dbReference type="ARBA" id="ARBA00023080"/>
    </source>
</evidence>
<evidence type="ECO:0000256" key="5">
    <source>
        <dbReference type="SAM" id="MobiDB-lite"/>
    </source>
</evidence>
<dbReference type="EC" id="3.6.1.23" evidence="2"/>
<dbReference type="InterPro" id="IPR029054">
    <property type="entry name" value="dUTPase-like"/>
</dbReference>
<organism evidence="7">
    <name type="scientific">Siphoviridae sp. ct2773</name>
    <dbReference type="NCBI Taxonomy" id="2826275"/>
    <lineage>
        <taxon>Viruses</taxon>
        <taxon>Duplodnaviria</taxon>
        <taxon>Heunggongvirae</taxon>
        <taxon>Uroviricota</taxon>
        <taxon>Caudoviricetes</taxon>
    </lineage>
</organism>
<dbReference type="PANTHER" id="PTHR11241">
    <property type="entry name" value="DEOXYURIDINE 5'-TRIPHOSPHATE NUCLEOTIDOHYDROLASE"/>
    <property type="match status" value="1"/>
</dbReference>
<protein>
    <recommendedName>
        <fullName evidence="2">dUTP diphosphatase</fullName>
        <ecNumber evidence="2">3.6.1.23</ecNumber>
    </recommendedName>
</protein>
<accession>A0A8S5QRQ7</accession>
<evidence type="ECO:0000256" key="1">
    <source>
        <dbReference type="ARBA" id="ARBA00006581"/>
    </source>
</evidence>
<dbReference type="CDD" id="cd07557">
    <property type="entry name" value="trimeric_dUTPase"/>
    <property type="match status" value="1"/>
</dbReference>
<evidence type="ECO:0000256" key="3">
    <source>
        <dbReference type="ARBA" id="ARBA00022801"/>
    </source>
</evidence>
<dbReference type="InterPro" id="IPR033704">
    <property type="entry name" value="dUTPase_trimeric"/>
</dbReference>
<dbReference type="NCBIfam" id="NF001862">
    <property type="entry name" value="PRK00601.1"/>
    <property type="match status" value="1"/>
</dbReference>
<dbReference type="EMBL" id="BK015717">
    <property type="protein sequence ID" value="DAE21760.1"/>
    <property type="molecule type" value="Genomic_DNA"/>
</dbReference>
<evidence type="ECO:0000313" key="7">
    <source>
        <dbReference type="EMBL" id="DAE21760.1"/>
    </source>
</evidence>
<dbReference type="Gene3D" id="2.70.40.10">
    <property type="match status" value="1"/>
</dbReference>
<dbReference type="InterPro" id="IPR036157">
    <property type="entry name" value="dUTPase-like_sf"/>
</dbReference>
<name>A0A8S5QRQ7_9CAUD</name>
<dbReference type="GO" id="GO:0004170">
    <property type="term" value="F:dUTP diphosphatase activity"/>
    <property type="evidence" value="ECO:0007669"/>
    <property type="project" value="UniProtKB-EC"/>
</dbReference>
<comment type="similarity">
    <text evidence="1">Belongs to the dUTPase family.</text>
</comment>
<keyword evidence="4" id="KW-0546">Nucleotide metabolism</keyword>
<dbReference type="GO" id="GO:0046081">
    <property type="term" value="P:dUTP catabolic process"/>
    <property type="evidence" value="ECO:0007669"/>
    <property type="project" value="InterPro"/>
</dbReference>
<dbReference type="PANTHER" id="PTHR11241:SF0">
    <property type="entry name" value="DEOXYURIDINE 5'-TRIPHOSPHATE NUCLEOTIDOHYDROLASE"/>
    <property type="match status" value="1"/>
</dbReference>
<sequence length="168" mass="18083">MVTTFTRSASTHTIGTARRSGTHGTASGRVKAMKIKLDRGAFIPVRAHVTDAGADLRSPIDTVVPARGPRVIDTGVHIQLPHGYVGMLKSKSGLNVKHGITSEGVIDEGYTGQIKVKLYNHGDEYHVIERGDKITQLVIVPCEYVQFDLVDDLEDSERGGDGFGSTGK</sequence>
<evidence type="ECO:0000256" key="2">
    <source>
        <dbReference type="ARBA" id="ARBA00012379"/>
    </source>
</evidence>
<dbReference type="Pfam" id="PF00692">
    <property type="entry name" value="dUTPase"/>
    <property type="match status" value="1"/>
</dbReference>
<dbReference type="SUPFAM" id="SSF51283">
    <property type="entry name" value="dUTPase-like"/>
    <property type="match status" value="1"/>
</dbReference>
<feature type="compositionally biased region" description="Polar residues" evidence="5">
    <location>
        <begin position="1"/>
        <end position="14"/>
    </location>
</feature>
<dbReference type="InterPro" id="IPR008181">
    <property type="entry name" value="dUTPase"/>
</dbReference>
<reference evidence="7" key="1">
    <citation type="journal article" date="2021" name="Proc. Natl. Acad. Sci. U.S.A.">
        <title>A Catalog of Tens of Thousands of Viruses from Human Metagenomes Reveals Hidden Associations with Chronic Diseases.</title>
        <authorList>
            <person name="Tisza M.J."/>
            <person name="Buck C.B."/>
        </authorList>
    </citation>
    <scope>NUCLEOTIDE SEQUENCE</scope>
    <source>
        <strain evidence="7">Ct2773</strain>
    </source>
</reference>
<dbReference type="GO" id="GO:0000287">
    <property type="term" value="F:magnesium ion binding"/>
    <property type="evidence" value="ECO:0007669"/>
    <property type="project" value="InterPro"/>
</dbReference>
<evidence type="ECO:0000259" key="6">
    <source>
        <dbReference type="Pfam" id="PF00692"/>
    </source>
</evidence>
<feature type="domain" description="dUTPase-like" evidence="6">
    <location>
        <begin position="43"/>
        <end position="167"/>
    </location>
</feature>
<feature type="region of interest" description="Disordered" evidence="5">
    <location>
        <begin position="1"/>
        <end position="29"/>
    </location>
</feature>
<proteinExistence type="inferred from homology"/>
<keyword evidence="3" id="KW-0378">Hydrolase</keyword>
<dbReference type="GO" id="GO:0006226">
    <property type="term" value="P:dUMP biosynthetic process"/>
    <property type="evidence" value="ECO:0007669"/>
    <property type="project" value="InterPro"/>
</dbReference>